<reference evidence="2 3" key="1">
    <citation type="submission" date="2024-03" db="EMBL/GenBank/DDBJ databases">
        <authorList>
            <person name="Martinez-Hernandez J."/>
        </authorList>
    </citation>
    <scope>NUCLEOTIDE SEQUENCE [LARGE SCALE GENOMIC DNA]</scope>
</reference>
<comment type="caution">
    <text evidence="2">The sequence shown here is derived from an EMBL/GenBank/DDBJ whole genome shotgun (WGS) entry which is preliminary data.</text>
</comment>
<feature type="compositionally biased region" description="Basic and acidic residues" evidence="1">
    <location>
        <begin position="250"/>
        <end position="266"/>
    </location>
</feature>
<accession>A0AAV1W7E7</accession>
<gene>
    <name evidence="2" type="ORF">LLUT_LOCUS6116</name>
</gene>
<feature type="region of interest" description="Disordered" evidence="1">
    <location>
        <begin position="250"/>
        <end position="285"/>
    </location>
</feature>
<protein>
    <submittedName>
        <fullName evidence="2">Uncharacterized protein</fullName>
    </submittedName>
</protein>
<dbReference type="Proteomes" id="UP001497480">
    <property type="component" value="Unassembled WGS sequence"/>
</dbReference>
<proteinExistence type="predicted"/>
<organism evidence="2 3">
    <name type="scientific">Lupinus luteus</name>
    <name type="common">European yellow lupine</name>
    <dbReference type="NCBI Taxonomy" id="3873"/>
    <lineage>
        <taxon>Eukaryota</taxon>
        <taxon>Viridiplantae</taxon>
        <taxon>Streptophyta</taxon>
        <taxon>Embryophyta</taxon>
        <taxon>Tracheophyta</taxon>
        <taxon>Spermatophyta</taxon>
        <taxon>Magnoliopsida</taxon>
        <taxon>eudicotyledons</taxon>
        <taxon>Gunneridae</taxon>
        <taxon>Pentapetalae</taxon>
        <taxon>rosids</taxon>
        <taxon>fabids</taxon>
        <taxon>Fabales</taxon>
        <taxon>Fabaceae</taxon>
        <taxon>Papilionoideae</taxon>
        <taxon>50 kb inversion clade</taxon>
        <taxon>genistoids sensu lato</taxon>
        <taxon>core genistoids</taxon>
        <taxon>Genisteae</taxon>
        <taxon>Lupinus</taxon>
    </lineage>
</organism>
<evidence type="ECO:0000313" key="2">
    <source>
        <dbReference type="EMBL" id="CAL0305056.1"/>
    </source>
</evidence>
<name>A0AAV1W7E7_LUPLU</name>
<evidence type="ECO:0000256" key="1">
    <source>
        <dbReference type="SAM" id="MobiDB-lite"/>
    </source>
</evidence>
<dbReference type="AlphaFoldDB" id="A0AAV1W7E7"/>
<keyword evidence="3" id="KW-1185">Reference proteome</keyword>
<dbReference type="EMBL" id="CAXHTB010000004">
    <property type="protein sequence ID" value="CAL0305056.1"/>
    <property type="molecule type" value="Genomic_DNA"/>
</dbReference>
<evidence type="ECO:0000313" key="3">
    <source>
        <dbReference type="Proteomes" id="UP001497480"/>
    </source>
</evidence>
<feature type="region of interest" description="Disordered" evidence="1">
    <location>
        <begin position="63"/>
        <end position="98"/>
    </location>
</feature>
<sequence length="285" mass="32220">MFSSPQRRGTYLIIVNQDKNILGNEAEFSEKLGMKSLKRKSKCRPSSASKLLRLWPNVGTTSSYEKASQHRRQSKGSIEGSFIHKKLPGQGNSRDTINPHIARSWNERMHRMAKRYSKRKFQVYKCLICSLQVFNMQSTLHIICFNMHSTIACTVNSEPNNELKVYTKIPTQLSSLKNLTSFETGISPCESCLNRGVNEAMNPRITNSSSCGFSSLYKNPILLYVFNSLLRTWPMRQFYPRHGSRCIKHSQDTGHDALDASNRGRDPGASGIKLDAGPIWPGQDS</sequence>